<dbReference type="PROSITE" id="PS00792">
    <property type="entry name" value="DHPS_1"/>
    <property type="match status" value="1"/>
</dbReference>
<dbReference type="InterPro" id="IPR011005">
    <property type="entry name" value="Dihydropteroate_synth-like_sf"/>
</dbReference>
<dbReference type="SUPFAM" id="SSF51717">
    <property type="entry name" value="Dihydropteroate synthetase-like"/>
    <property type="match status" value="1"/>
</dbReference>
<dbReference type="EC" id="2.5.1.15" evidence="2"/>
<comment type="similarity">
    <text evidence="1 2">Belongs to the DHPS family.</text>
</comment>
<evidence type="ECO:0000256" key="2">
    <source>
        <dbReference type="RuleBase" id="RU361205"/>
    </source>
</evidence>
<dbReference type="GO" id="GO:0005829">
    <property type="term" value="C:cytosol"/>
    <property type="evidence" value="ECO:0007669"/>
    <property type="project" value="TreeGrafter"/>
</dbReference>
<dbReference type="InterPro" id="IPR006390">
    <property type="entry name" value="DHP_synth_dom"/>
</dbReference>
<dbReference type="GO" id="GO:0046656">
    <property type="term" value="P:folic acid biosynthetic process"/>
    <property type="evidence" value="ECO:0007669"/>
    <property type="project" value="UniProtKB-KW"/>
</dbReference>
<gene>
    <name evidence="5" type="primary">folP</name>
    <name evidence="5" type="ORF">E3O49_13885</name>
</gene>
<dbReference type="Pfam" id="PF00809">
    <property type="entry name" value="Pterin_bind"/>
    <property type="match status" value="1"/>
</dbReference>
<keyword evidence="2" id="KW-0289">Folate biosynthesis</keyword>
<evidence type="ECO:0000313" key="5">
    <source>
        <dbReference type="EMBL" id="TFC42824.1"/>
    </source>
</evidence>
<keyword evidence="2" id="KW-0460">Magnesium</keyword>
<dbReference type="Proteomes" id="UP000297403">
    <property type="component" value="Unassembled WGS sequence"/>
</dbReference>
<evidence type="ECO:0000313" key="6">
    <source>
        <dbReference type="Proteomes" id="UP000297403"/>
    </source>
</evidence>
<dbReference type="NCBIfam" id="TIGR01496">
    <property type="entry name" value="DHPS"/>
    <property type="match status" value="1"/>
</dbReference>
<name>A0AAQ2HES6_9MICO</name>
<dbReference type="PANTHER" id="PTHR20941:SF8">
    <property type="entry name" value="INACTIVE DIHYDROPTEROATE SYNTHASE 2"/>
    <property type="match status" value="1"/>
</dbReference>
<comment type="pathway">
    <text evidence="2">Cofactor biosynthesis; tetrahydrofolate biosynthesis; 7,8-dihydrofolate from 2-amino-4-hydroxy-6-hydroxymethyl-7,8-dihydropteridine diphosphate and 4-aminobenzoate: step 1/2.</text>
</comment>
<feature type="domain" description="Pterin-binding" evidence="4">
    <location>
        <begin position="52"/>
        <end position="302"/>
    </location>
</feature>
<dbReference type="PANTHER" id="PTHR20941">
    <property type="entry name" value="FOLATE SYNTHESIS PROTEINS"/>
    <property type="match status" value="1"/>
</dbReference>
<keyword evidence="6" id="KW-1185">Reference proteome</keyword>
<reference evidence="5 6" key="1">
    <citation type="submission" date="2019-03" db="EMBL/GenBank/DDBJ databases">
        <title>Genomics of glacier-inhabiting Cryobacterium strains.</title>
        <authorList>
            <person name="Liu Q."/>
            <person name="Xin Y.-H."/>
        </authorList>
    </citation>
    <scope>NUCLEOTIDE SEQUENCE [LARGE SCALE GENOMIC DNA]</scope>
    <source>
        <strain evidence="6">TMT1-22</strain>
    </source>
</reference>
<dbReference type="PROSITE" id="PS50972">
    <property type="entry name" value="PTERIN_BINDING"/>
    <property type="match status" value="1"/>
</dbReference>
<dbReference type="AlphaFoldDB" id="A0AAQ2HES6"/>
<proteinExistence type="inferred from homology"/>
<accession>A0AAQ2HES6</accession>
<evidence type="ECO:0000256" key="1">
    <source>
        <dbReference type="ARBA" id="ARBA00009503"/>
    </source>
</evidence>
<sequence>MKELHSTTCSSEHRNGGPDVDNANTRLAPLRPEVIHPRRLIGGRVFDFSREVVVMAIVNRTPDSFYDRGATFALDQAVQAARQAIDDGADWVDIGGVKFAPGPMIPVQEEIDRVVPVVEALRGFGVVISVDTFHPAVARAALAAGAHVINDTTGVHDPAMADVVADSDATLVITHSLAPPRTPWPMPTYGDVVEEVAAFLRERVELALSRGVPADRIVVDPGHDLNKNTYHSLELTRRLGEIAALGYPTLVAVSNKDFIGETLDRERGARVEGSLAAAVYCILQGARIVRMHNVTAAVDAVRMTETIMGFREPASVRHNLV</sequence>
<comment type="caution">
    <text evidence="5">The sequence shown here is derived from an EMBL/GenBank/DDBJ whole genome shotgun (WGS) entry which is preliminary data.</text>
</comment>
<comment type="cofactor">
    <cofactor evidence="2">
        <name>Mg(2+)</name>
        <dbReference type="ChEBI" id="CHEBI:18420"/>
    </cofactor>
</comment>
<feature type="compositionally biased region" description="Basic and acidic residues" evidence="3">
    <location>
        <begin position="1"/>
        <end position="16"/>
    </location>
</feature>
<keyword evidence="2 5" id="KW-0808">Transferase</keyword>
<organism evidence="5 6">
    <name type="scientific">Cryobacterium shii</name>
    <dbReference type="NCBI Taxonomy" id="1259235"/>
    <lineage>
        <taxon>Bacteria</taxon>
        <taxon>Bacillati</taxon>
        <taxon>Actinomycetota</taxon>
        <taxon>Actinomycetes</taxon>
        <taxon>Micrococcales</taxon>
        <taxon>Microbacteriaceae</taxon>
        <taxon>Cryobacterium</taxon>
    </lineage>
</organism>
<protein>
    <recommendedName>
        <fullName evidence="2">Dihydropteroate synthase</fullName>
        <shortName evidence="2">DHPS</shortName>
        <ecNumber evidence="2">2.5.1.15</ecNumber>
    </recommendedName>
    <alternativeName>
        <fullName evidence="2">Dihydropteroate pyrophosphorylase</fullName>
    </alternativeName>
</protein>
<dbReference type="InterPro" id="IPR000489">
    <property type="entry name" value="Pterin-binding_dom"/>
</dbReference>
<comment type="function">
    <text evidence="2">Catalyzes the condensation of para-aminobenzoate (pABA) with 6-hydroxymethyl-7,8-dihydropterin diphosphate (DHPt-PP) to form 7,8-dihydropteroate (H2Pte), the immediate precursor of folate derivatives.</text>
</comment>
<dbReference type="CDD" id="cd00739">
    <property type="entry name" value="DHPS"/>
    <property type="match status" value="1"/>
</dbReference>
<evidence type="ECO:0000259" key="4">
    <source>
        <dbReference type="PROSITE" id="PS50972"/>
    </source>
</evidence>
<feature type="region of interest" description="Disordered" evidence="3">
    <location>
        <begin position="1"/>
        <end position="25"/>
    </location>
</feature>
<dbReference type="GO" id="GO:0046872">
    <property type="term" value="F:metal ion binding"/>
    <property type="evidence" value="ECO:0007669"/>
    <property type="project" value="UniProtKB-KW"/>
</dbReference>
<evidence type="ECO:0000256" key="3">
    <source>
        <dbReference type="SAM" id="MobiDB-lite"/>
    </source>
</evidence>
<dbReference type="GO" id="GO:0004156">
    <property type="term" value="F:dihydropteroate synthase activity"/>
    <property type="evidence" value="ECO:0007669"/>
    <property type="project" value="UniProtKB-EC"/>
</dbReference>
<keyword evidence="2" id="KW-0479">Metal-binding</keyword>
<dbReference type="EMBL" id="SOFY01000074">
    <property type="protein sequence ID" value="TFC42824.1"/>
    <property type="molecule type" value="Genomic_DNA"/>
</dbReference>
<dbReference type="InterPro" id="IPR045031">
    <property type="entry name" value="DHP_synth-like"/>
</dbReference>
<dbReference type="Gene3D" id="3.20.20.20">
    <property type="entry name" value="Dihydropteroate synthase-like"/>
    <property type="match status" value="1"/>
</dbReference>